<feature type="chain" id="PRO_5022097157" description="TonB-dependent receptor" evidence="1">
    <location>
        <begin position="24"/>
        <end position="44"/>
    </location>
</feature>
<comment type="caution">
    <text evidence="2">The sequence shown here is derived from an EMBL/GenBank/DDBJ whole genome shotgun (WGS) entry which is preliminary data.</text>
</comment>
<organism evidence="2 3">
    <name type="scientific">Pseudoduganella flava</name>
    <dbReference type="NCBI Taxonomy" id="871742"/>
    <lineage>
        <taxon>Bacteria</taxon>
        <taxon>Pseudomonadati</taxon>
        <taxon>Pseudomonadota</taxon>
        <taxon>Betaproteobacteria</taxon>
        <taxon>Burkholderiales</taxon>
        <taxon>Oxalobacteraceae</taxon>
        <taxon>Telluria group</taxon>
        <taxon>Pseudoduganella</taxon>
    </lineage>
</organism>
<evidence type="ECO:0000313" key="3">
    <source>
        <dbReference type="Proteomes" id="UP000315112"/>
    </source>
</evidence>
<keyword evidence="1" id="KW-0732">Signal</keyword>
<dbReference type="AlphaFoldDB" id="A0A562Q181"/>
<gene>
    <name evidence="2" type="ORF">IP92_01656</name>
</gene>
<sequence>MTATVSLRPLALAAALVSLHAAAQEAETRLPTVHVTATAPDDNA</sequence>
<protein>
    <recommendedName>
        <fullName evidence="4">TonB-dependent receptor</fullName>
    </recommendedName>
</protein>
<dbReference type="EMBL" id="VLKW01000002">
    <property type="protein sequence ID" value="TWI50427.1"/>
    <property type="molecule type" value="Genomic_DNA"/>
</dbReference>
<accession>A0A562Q181</accession>
<evidence type="ECO:0000313" key="2">
    <source>
        <dbReference type="EMBL" id="TWI50427.1"/>
    </source>
</evidence>
<feature type="signal peptide" evidence="1">
    <location>
        <begin position="1"/>
        <end position="23"/>
    </location>
</feature>
<evidence type="ECO:0000256" key="1">
    <source>
        <dbReference type="SAM" id="SignalP"/>
    </source>
</evidence>
<name>A0A562Q181_9BURK</name>
<evidence type="ECO:0008006" key="4">
    <source>
        <dbReference type="Google" id="ProtNLM"/>
    </source>
</evidence>
<reference evidence="2 3" key="1">
    <citation type="journal article" date="2015" name="Stand. Genomic Sci.">
        <title>Genomic Encyclopedia of Bacterial and Archaeal Type Strains, Phase III: the genomes of soil and plant-associated and newly described type strains.</title>
        <authorList>
            <person name="Whitman W.B."/>
            <person name="Woyke T."/>
            <person name="Klenk H.P."/>
            <person name="Zhou Y."/>
            <person name="Lilburn T.G."/>
            <person name="Beck B.J."/>
            <person name="De Vos P."/>
            <person name="Vandamme P."/>
            <person name="Eisen J.A."/>
            <person name="Garrity G."/>
            <person name="Hugenholtz P."/>
            <person name="Kyrpides N.C."/>
        </authorList>
    </citation>
    <scope>NUCLEOTIDE SEQUENCE [LARGE SCALE GENOMIC DNA]</scope>
    <source>
        <strain evidence="2 3">CGMCC 1.10685</strain>
    </source>
</reference>
<dbReference type="Proteomes" id="UP000315112">
    <property type="component" value="Unassembled WGS sequence"/>
</dbReference>
<proteinExistence type="predicted"/>